<organism evidence="3 4">
    <name type="scientific">Plasmodium fragile</name>
    <dbReference type="NCBI Taxonomy" id="5857"/>
    <lineage>
        <taxon>Eukaryota</taxon>
        <taxon>Sar</taxon>
        <taxon>Alveolata</taxon>
        <taxon>Apicomplexa</taxon>
        <taxon>Aconoidasida</taxon>
        <taxon>Haemosporida</taxon>
        <taxon>Plasmodiidae</taxon>
        <taxon>Plasmodium</taxon>
        <taxon>Plasmodium (Plasmodium)</taxon>
    </lineage>
</organism>
<dbReference type="RefSeq" id="XP_012338227.1">
    <property type="nucleotide sequence ID" value="XM_012482804.1"/>
</dbReference>
<dbReference type="Proteomes" id="UP000054561">
    <property type="component" value="Unassembled WGS sequence"/>
</dbReference>
<name>A0A0D9QDX1_PLAFR</name>
<proteinExistence type="predicted"/>
<evidence type="ECO:0000259" key="2">
    <source>
        <dbReference type="Pfam" id="PF12887"/>
    </source>
</evidence>
<dbReference type="AlphaFoldDB" id="A0A0D9QDX1"/>
<accession>A0A0D9QDX1</accession>
<dbReference type="GeneID" id="24270516"/>
<protein>
    <recommendedName>
        <fullName evidence="2">Schizont-infected cell agglutination extracellular alpha domain-containing protein</fullName>
    </recommendedName>
</protein>
<dbReference type="InterPro" id="IPR024290">
    <property type="entry name" value="SICA_extracell_a"/>
</dbReference>
<feature type="domain" description="Schizont-infected cell agglutination extracellular alpha" evidence="2">
    <location>
        <begin position="3"/>
        <end position="124"/>
    </location>
</feature>
<reference evidence="3 4" key="1">
    <citation type="submission" date="2014-03" db="EMBL/GenBank/DDBJ databases">
        <title>The Genome Sequence of Plasmodium fragile nilgiri.</title>
        <authorList>
            <consortium name="The Broad Institute Genomics Platform"/>
            <consortium name="The Broad Institute Genome Sequencing Center for Infectious Disease"/>
            <person name="Neafsey D."/>
            <person name="Duraisingh M."/>
            <person name="Young S.K."/>
            <person name="Zeng Q."/>
            <person name="Gargeya S."/>
            <person name="Abouelleil A."/>
            <person name="Alvarado L."/>
            <person name="Chapman S.B."/>
            <person name="Gainer-Dewar J."/>
            <person name="Goldberg J."/>
            <person name="Griggs A."/>
            <person name="Gujja S."/>
            <person name="Hansen M."/>
            <person name="Howarth C."/>
            <person name="Imamovic A."/>
            <person name="Larimer J."/>
            <person name="Pearson M."/>
            <person name="Poon T.W."/>
            <person name="Priest M."/>
            <person name="Roberts A."/>
            <person name="Saif S."/>
            <person name="Shea T."/>
            <person name="Sykes S."/>
            <person name="Wortman J."/>
            <person name="Nusbaum C."/>
            <person name="Birren B."/>
        </authorList>
    </citation>
    <scope>NUCLEOTIDE SEQUENCE [LARGE SCALE GENOMIC DNA]</scope>
    <source>
        <strain evidence="4">nilgiri</strain>
    </source>
</reference>
<dbReference type="VEuPathDB" id="PlasmoDB:AK88_05202"/>
<feature type="compositionally biased region" description="Basic residues" evidence="1">
    <location>
        <begin position="228"/>
        <end position="243"/>
    </location>
</feature>
<evidence type="ECO:0000313" key="3">
    <source>
        <dbReference type="EMBL" id="KJP85159.1"/>
    </source>
</evidence>
<evidence type="ECO:0000313" key="4">
    <source>
        <dbReference type="Proteomes" id="UP000054561"/>
    </source>
</evidence>
<dbReference type="Pfam" id="PF12887">
    <property type="entry name" value="SICA_alpha"/>
    <property type="match status" value="1"/>
</dbReference>
<keyword evidence="4" id="KW-1185">Reference proteome</keyword>
<dbReference type="EMBL" id="KQ001743">
    <property type="protein sequence ID" value="KJP85159.1"/>
    <property type="molecule type" value="Genomic_DNA"/>
</dbReference>
<feature type="region of interest" description="Disordered" evidence="1">
    <location>
        <begin position="220"/>
        <end position="243"/>
    </location>
</feature>
<sequence length="243" mass="28148">MQESLGQDVTAQLKQFVEHMEHDDIDSYAANCKNTGYTREGGGKDFFKHNEGDELMCKLMTGALFFMNANSWTKRRGHMVVSNDDELKEYVRCAIVNIFMYILLESPCRSQMGVYYAWETVTKMEADMPGLITKGTCQRGVFTDIQTKEFDMEQMIKNWLQNNATVKGKIEAPAIKSKCTQRLQDLVSGTKGTNTMDEQIELKTTEKHVIEDLRPETTHRTHLQQQRLQHHRHRQVRTNGRKH</sequence>
<evidence type="ECO:0000256" key="1">
    <source>
        <dbReference type="SAM" id="MobiDB-lite"/>
    </source>
</evidence>
<gene>
    <name evidence="3" type="ORF">AK88_05202</name>
</gene>